<sequence>MKNPNANSMPRQLLSTPQSTKSKRRTPMEQIQQVVELGLDAEEKIIAIRQRAEADKANSTARENLEDFLDHREAQVNFRTRKTKPQFRRLHRAYARYKVRLVTCVEHSELKYWVWVCDCAIAKRAWKEEKEVVKEWASKRQEIIAEFSELLGGRVKRQGIRQ</sequence>
<evidence type="ECO:0000313" key="2">
    <source>
        <dbReference type="EMBL" id="KAK0644434.1"/>
    </source>
</evidence>
<name>A0AA40CPE0_9PEZI</name>
<proteinExistence type="predicted"/>
<dbReference type="EMBL" id="JAULSV010000005">
    <property type="protein sequence ID" value="KAK0644434.1"/>
    <property type="molecule type" value="Genomic_DNA"/>
</dbReference>
<accession>A0AA40CPE0</accession>
<dbReference type="AlphaFoldDB" id="A0AA40CPE0"/>
<comment type="caution">
    <text evidence="2">The sequence shown here is derived from an EMBL/GenBank/DDBJ whole genome shotgun (WGS) entry which is preliminary data.</text>
</comment>
<evidence type="ECO:0000256" key="1">
    <source>
        <dbReference type="SAM" id="MobiDB-lite"/>
    </source>
</evidence>
<gene>
    <name evidence="2" type="ORF">B0T16DRAFT_392788</name>
</gene>
<feature type="region of interest" description="Disordered" evidence="1">
    <location>
        <begin position="1"/>
        <end position="28"/>
    </location>
</feature>
<dbReference type="Proteomes" id="UP001174936">
    <property type="component" value="Unassembled WGS sequence"/>
</dbReference>
<feature type="compositionally biased region" description="Polar residues" evidence="1">
    <location>
        <begin position="1"/>
        <end position="20"/>
    </location>
</feature>
<protein>
    <submittedName>
        <fullName evidence="2">Uncharacterized protein</fullName>
    </submittedName>
</protein>
<organism evidence="2 3">
    <name type="scientific">Cercophora newfieldiana</name>
    <dbReference type="NCBI Taxonomy" id="92897"/>
    <lineage>
        <taxon>Eukaryota</taxon>
        <taxon>Fungi</taxon>
        <taxon>Dikarya</taxon>
        <taxon>Ascomycota</taxon>
        <taxon>Pezizomycotina</taxon>
        <taxon>Sordariomycetes</taxon>
        <taxon>Sordariomycetidae</taxon>
        <taxon>Sordariales</taxon>
        <taxon>Lasiosphaeriaceae</taxon>
        <taxon>Cercophora</taxon>
    </lineage>
</organism>
<evidence type="ECO:0000313" key="3">
    <source>
        <dbReference type="Proteomes" id="UP001174936"/>
    </source>
</evidence>
<keyword evidence="3" id="KW-1185">Reference proteome</keyword>
<reference evidence="2" key="1">
    <citation type="submission" date="2023-06" db="EMBL/GenBank/DDBJ databases">
        <title>Genome-scale phylogeny and comparative genomics of the fungal order Sordariales.</title>
        <authorList>
            <consortium name="Lawrence Berkeley National Laboratory"/>
            <person name="Hensen N."/>
            <person name="Bonometti L."/>
            <person name="Westerberg I."/>
            <person name="Brannstrom I.O."/>
            <person name="Guillou S."/>
            <person name="Cros-Aarteil S."/>
            <person name="Calhoun S."/>
            <person name="Haridas S."/>
            <person name="Kuo A."/>
            <person name="Mondo S."/>
            <person name="Pangilinan J."/>
            <person name="Riley R."/>
            <person name="Labutti K."/>
            <person name="Andreopoulos B."/>
            <person name="Lipzen A."/>
            <person name="Chen C."/>
            <person name="Yanf M."/>
            <person name="Daum C."/>
            <person name="Ng V."/>
            <person name="Clum A."/>
            <person name="Steindorff A."/>
            <person name="Ohm R."/>
            <person name="Martin F."/>
            <person name="Silar P."/>
            <person name="Natvig D."/>
            <person name="Lalanne C."/>
            <person name="Gautier V."/>
            <person name="Ament-Velasquez S.L."/>
            <person name="Kruys A."/>
            <person name="Hutchinson M.I."/>
            <person name="Powell A.J."/>
            <person name="Barry K."/>
            <person name="Miller A.N."/>
            <person name="Grigoriev I.V."/>
            <person name="Debuchy R."/>
            <person name="Gladieux P."/>
            <person name="Thoren M.H."/>
            <person name="Johannesson H."/>
        </authorList>
    </citation>
    <scope>NUCLEOTIDE SEQUENCE</scope>
    <source>
        <strain evidence="2">SMH2532-1</strain>
    </source>
</reference>